<organism evidence="2 3">
    <name type="scientific">Vespula maculifrons</name>
    <name type="common">Eastern yellow jacket</name>
    <name type="synonym">Wasp</name>
    <dbReference type="NCBI Taxonomy" id="7453"/>
    <lineage>
        <taxon>Eukaryota</taxon>
        <taxon>Metazoa</taxon>
        <taxon>Ecdysozoa</taxon>
        <taxon>Arthropoda</taxon>
        <taxon>Hexapoda</taxon>
        <taxon>Insecta</taxon>
        <taxon>Pterygota</taxon>
        <taxon>Neoptera</taxon>
        <taxon>Endopterygota</taxon>
        <taxon>Hymenoptera</taxon>
        <taxon>Apocrita</taxon>
        <taxon>Aculeata</taxon>
        <taxon>Vespoidea</taxon>
        <taxon>Vespidae</taxon>
        <taxon>Vespinae</taxon>
        <taxon>Vespula</taxon>
    </lineage>
</organism>
<keyword evidence="1" id="KW-1133">Transmembrane helix</keyword>
<evidence type="ECO:0000256" key="1">
    <source>
        <dbReference type="SAM" id="Phobius"/>
    </source>
</evidence>
<evidence type="ECO:0000313" key="2">
    <source>
        <dbReference type="EMBL" id="KAL2721360.1"/>
    </source>
</evidence>
<name>A0ABD2AND4_VESMC</name>
<keyword evidence="3" id="KW-1185">Reference proteome</keyword>
<feature type="transmembrane region" description="Helical" evidence="1">
    <location>
        <begin position="12"/>
        <end position="32"/>
    </location>
</feature>
<accession>A0ABD2AND4</accession>
<keyword evidence="1" id="KW-0472">Membrane</keyword>
<gene>
    <name evidence="2" type="ORF">V1477_020180</name>
</gene>
<sequence>MEKFNQFITSSFIALVIRIRIFSVSFPSYQKLSSTFDGTMTNDLIDLEIDVIRFFLVVSVSSTAVVSNLLLYKNVRAIRIVLYINKCNAKRCIHLFRKHHDPIEEFCFISLIYGFT</sequence>
<dbReference type="Proteomes" id="UP001607303">
    <property type="component" value="Unassembled WGS sequence"/>
</dbReference>
<feature type="transmembrane region" description="Helical" evidence="1">
    <location>
        <begin position="52"/>
        <end position="72"/>
    </location>
</feature>
<proteinExistence type="predicted"/>
<protein>
    <submittedName>
        <fullName evidence="2">Uncharacterized protein</fullName>
    </submittedName>
</protein>
<comment type="caution">
    <text evidence="2">The sequence shown here is derived from an EMBL/GenBank/DDBJ whole genome shotgun (WGS) entry which is preliminary data.</text>
</comment>
<keyword evidence="1" id="KW-0812">Transmembrane</keyword>
<dbReference type="AlphaFoldDB" id="A0ABD2AND4"/>
<reference evidence="2 3" key="1">
    <citation type="journal article" date="2024" name="Ann. Entomol. Soc. Am.">
        <title>Genomic analyses of the southern and eastern yellowjacket wasps (Hymenoptera: Vespidae) reveal evolutionary signatures of social life.</title>
        <authorList>
            <person name="Catto M.A."/>
            <person name="Caine P.B."/>
            <person name="Orr S.E."/>
            <person name="Hunt B.G."/>
            <person name="Goodisman M.A.D."/>
        </authorList>
    </citation>
    <scope>NUCLEOTIDE SEQUENCE [LARGE SCALE GENOMIC DNA]</scope>
    <source>
        <strain evidence="2">232</strain>
        <tissue evidence="2">Head and thorax</tissue>
    </source>
</reference>
<dbReference type="EMBL" id="JAYRBN010000116">
    <property type="protein sequence ID" value="KAL2721360.1"/>
    <property type="molecule type" value="Genomic_DNA"/>
</dbReference>
<evidence type="ECO:0000313" key="3">
    <source>
        <dbReference type="Proteomes" id="UP001607303"/>
    </source>
</evidence>